<reference evidence="2 3" key="1">
    <citation type="submission" date="2020-09" db="EMBL/GenBank/DDBJ databases">
        <title>Characterization of Treponema spp. from bovine digital dermatitis in Korea.</title>
        <authorList>
            <person name="Espiritu H.M."/>
            <person name="Cho Y.I."/>
            <person name="Mamuad L."/>
        </authorList>
    </citation>
    <scope>NUCLEOTIDE SEQUENCE [LARGE SCALE GENOMIC DNA]</scope>
    <source>
        <strain evidence="2 3">KS1</strain>
    </source>
</reference>
<evidence type="ECO:0000256" key="1">
    <source>
        <dbReference type="SAM" id="Phobius"/>
    </source>
</evidence>
<organism evidence="2 3">
    <name type="scientific">Treponema pedis</name>
    <dbReference type="NCBI Taxonomy" id="409322"/>
    <lineage>
        <taxon>Bacteria</taxon>
        <taxon>Pseudomonadati</taxon>
        <taxon>Spirochaetota</taxon>
        <taxon>Spirochaetia</taxon>
        <taxon>Spirochaetales</taxon>
        <taxon>Treponemataceae</taxon>
        <taxon>Treponema</taxon>
    </lineage>
</organism>
<dbReference type="Proteomes" id="UP000593915">
    <property type="component" value="Chromosome"/>
</dbReference>
<dbReference type="RefSeq" id="WP_029410492.1">
    <property type="nucleotide sequence ID" value="NZ_CP061839.1"/>
</dbReference>
<dbReference type="AlphaFoldDB" id="A0A7S6WQJ9"/>
<keyword evidence="1" id="KW-1133">Transmembrane helix</keyword>
<evidence type="ECO:0000313" key="3">
    <source>
        <dbReference type="Proteomes" id="UP000593915"/>
    </source>
</evidence>
<dbReference type="EMBL" id="CP061839">
    <property type="protein sequence ID" value="QOW61496.1"/>
    <property type="molecule type" value="Genomic_DNA"/>
</dbReference>
<evidence type="ECO:0008006" key="4">
    <source>
        <dbReference type="Google" id="ProtNLM"/>
    </source>
</evidence>
<accession>A0A7S6WQJ9</accession>
<keyword evidence="1" id="KW-0812">Transmembrane</keyword>
<protein>
    <recommendedName>
        <fullName evidence="4">FeoB-associated Cys-rich membrane protein</fullName>
    </recommendedName>
</protein>
<name>A0A7S6WQJ9_9SPIR</name>
<proteinExistence type="predicted"/>
<feature type="transmembrane region" description="Helical" evidence="1">
    <location>
        <begin position="6"/>
        <end position="23"/>
    </location>
</feature>
<sequence>MAEKIIIAVIVAAIAVLAIRKYYKIFTGKRSACSCGQKNINPKSGCGCGCCGGKKEEEKTMN</sequence>
<keyword evidence="1" id="KW-0472">Membrane</keyword>
<evidence type="ECO:0000313" key="2">
    <source>
        <dbReference type="EMBL" id="QOW61496.1"/>
    </source>
</evidence>
<gene>
    <name evidence="2" type="ORF">IFE08_03675</name>
</gene>